<protein>
    <recommendedName>
        <fullName evidence="6">Myotrophin</fullName>
    </recommendedName>
</protein>
<evidence type="ECO:0000313" key="5">
    <source>
        <dbReference type="Proteomes" id="UP001163046"/>
    </source>
</evidence>
<dbReference type="PANTHER" id="PTHR24171">
    <property type="entry name" value="ANKYRIN REPEAT DOMAIN-CONTAINING PROTEIN 39-RELATED"/>
    <property type="match status" value="1"/>
</dbReference>
<dbReference type="PANTHER" id="PTHR24171:SF8">
    <property type="entry name" value="BRCA1-ASSOCIATED RING DOMAIN PROTEIN 1"/>
    <property type="match status" value="1"/>
</dbReference>
<dbReference type="InterPro" id="IPR036770">
    <property type="entry name" value="Ankyrin_rpt-contain_sf"/>
</dbReference>
<dbReference type="GO" id="GO:0070531">
    <property type="term" value="C:BRCA1-A complex"/>
    <property type="evidence" value="ECO:0007669"/>
    <property type="project" value="TreeGrafter"/>
</dbReference>
<evidence type="ECO:0008006" key="6">
    <source>
        <dbReference type="Google" id="ProtNLM"/>
    </source>
</evidence>
<keyword evidence="2 3" id="KW-0040">ANK repeat</keyword>
<evidence type="ECO:0000256" key="2">
    <source>
        <dbReference type="ARBA" id="ARBA00023043"/>
    </source>
</evidence>
<reference evidence="4" key="1">
    <citation type="submission" date="2023-01" db="EMBL/GenBank/DDBJ databases">
        <title>Genome assembly of the deep-sea coral Lophelia pertusa.</title>
        <authorList>
            <person name="Herrera S."/>
            <person name="Cordes E."/>
        </authorList>
    </citation>
    <scope>NUCLEOTIDE SEQUENCE</scope>
    <source>
        <strain evidence="4">USNM1676648</strain>
        <tissue evidence="4">Polyp</tissue>
    </source>
</reference>
<dbReference type="PROSITE" id="PS50297">
    <property type="entry name" value="ANK_REP_REGION"/>
    <property type="match status" value="2"/>
</dbReference>
<organism evidence="4 5">
    <name type="scientific">Desmophyllum pertusum</name>
    <dbReference type="NCBI Taxonomy" id="174260"/>
    <lineage>
        <taxon>Eukaryota</taxon>
        <taxon>Metazoa</taxon>
        <taxon>Cnidaria</taxon>
        <taxon>Anthozoa</taxon>
        <taxon>Hexacorallia</taxon>
        <taxon>Scleractinia</taxon>
        <taxon>Caryophylliina</taxon>
        <taxon>Caryophylliidae</taxon>
        <taxon>Desmophyllum</taxon>
    </lineage>
</organism>
<proteinExistence type="predicted"/>
<dbReference type="OrthoDB" id="426293at2759"/>
<feature type="repeat" description="ANK" evidence="3">
    <location>
        <begin position="67"/>
        <end position="99"/>
    </location>
</feature>
<dbReference type="InterPro" id="IPR002110">
    <property type="entry name" value="Ankyrin_rpt"/>
</dbReference>
<dbReference type="GO" id="GO:0085020">
    <property type="term" value="P:protein K6-linked ubiquitination"/>
    <property type="evidence" value="ECO:0007669"/>
    <property type="project" value="TreeGrafter"/>
</dbReference>
<gene>
    <name evidence="4" type="ORF">OS493_025121</name>
</gene>
<dbReference type="Pfam" id="PF12796">
    <property type="entry name" value="Ank_2"/>
    <property type="match status" value="1"/>
</dbReference>
<accession>A0A9W9ZZ51</accession>
<dbReference type="PROSITE" id="PS50088">
    <property type="entry name" value="ANK_REPEAT"/>
    <property type="match status" value="2"/>
</dbReference>
<dbReference type="AlphaFoldDB" id="A0A9W9ZZ51"/>
<comment type="caution">
    <text evidence="4">The sequence shown here is derived from an EMBL/GenBank/DDBJ whole genome shotgun (WGS) entry which is preliminary data.</text>
</comment>
<dbReference type="SUPFAM" id="SSF48403">
    <property type="entry name" value="Ankyrin repeat"/>
    <property type="match status" value="1"/>
</dbReference>
<dbReference type="SMART" id="SM00248">
    <property type="entry name" value="ANK"/>
    <property type="match status" value="2"/>
</dbReference>
<name>A0A9W9ZZ51_9CNID</name>
<evidence type="ECO:0000256" key="3">
    <source>
        <dbReference type="PROSITE-ProRule" id="PRU00023"/>
    </source>
</evidence>
<keyword evidence="1" id="KW-0677">Repeat</keyword>
<dbReference type="GO" id="GO:0031436">
    <property type="term" value="C:BRCA1-BARD1 complex"/>
    <property type="evidence" value="ECO:0007669"/>
    <property type="project" value="TreeGrafter"/>
</dbReference>
<dbReference type="GO" id="GO:0004842">
    <property type="term" value="F:ubiquitin-protein transferase activity"/>
    <property type="evidence" value="ECO:0007669"/>
    <property type="project" value="TreeGrafter"/>
</dbReference>
<evidence type="ECO:0000256" key="1">
    <source>
        <dbReference type="ARBA" id="ARBA00022737"/>
    </source>
</evidence>
<evidence type="ECO:0000313" key="4">
    <source>
        <dbReference type="EMBL" id="KAJ7390422.1"/>
    </source>
</evidence>
<dbReference type="PRINTS" id="PR01415">
    <property type="entry name" value="ANKYRIN"/>
</dbReference>
<dbReference type="Gene3D" id="1.25.40.20">
    <property type="entry name" value="Ankyrin repeat-containing domain"/>
    <property type="match status" value="1"/>
</dbReference>
<dbReference type="Proteomes" id="UP001163046">
    <property type="component" value="Unassembled WGS sequence"/>
</dbReference>
<sequence>MGEAFVWACKNGDLDQIKEIVEKPGFVIDTELQNGRNGLHFAADYGQKEVIEYLLSKGASINRPDKHGITPLLASIFESKTACVKFLIEKGADKNLKAPDGNSYLDSAETDEIKSLLQ</sequence>
<dbReference type="EMBL" id="MU825416">
    <property type="protein sequence ID" value="KAJ7390422.1"/>
    <property type="molecule type" value="Genomic_DNA"/>
</dbReference>
<keyword evidence="5" id="KW-1185">Reference proteome</keyword>
<feature type="repeat" description="ANK" evidence="3">
    <location>
        <begin position="34"/>
        <end position="66"/>
    </location>
</feature>